<evidence type="ECO:0000256" key="6">
    <source>
        <dbReference type="SAM" id="Phobius"/>
    </source>
</evidence>
<gene>
    <name evidence="7" type="ORF">BJX63DRAFT_426473</name>
</gene>
<comment type="caution">
    <text evidence="7">The sequence shown here is derived from an EMBL/GenBank/DDBJ whole genome shotgun (WGS) entry which is preliminary data.</text>
</comment>
<feature type="transmembrane region" description="Helical" evidence="6">
    <location>
        <begin position="67"/>
        <end position="87"/>
    </location>
</feature>
<keyword evidence="5 6" id="KW-0472">Membrane</keyword>
<feature type="transmembrane region" description="Helical" evidence="6">
    <location>
        <begin position="107"/>
        <end position="131"/>
    </location>
</feature>
<feature type="transmembrane region" description="Helical" evidence="6">
    <location>
        <begin position="38"/>
        <end position="55"/>
    </location>
</feature>
<feature type="transmembrane region" description="Helical" evidence="6">
    <location>
        <begin position="143"/>
        <end position="162"/>
    </location>
</feature>
<evidence type="ECO:0000256" key="3">
    <source>
        <dbReference type="ARBA" id="ARBA00022692"/>
    </source>
</evidence>
<evidence type="ECO:0000313" key="8">
    <source>
        <dbReference type="Proteomes" id="UP001610334"/>
    </source>
</evidence>
<organism evidence="7 8">
    <name type="scientific">Aspergillus granulosus</name>
    <dbReference type="NCBI Taxonomy" id="176169"/>
    <lineage>
        <taxon>Eukaryota</taxon>
        <taxon>Fungi</taxon>
        <taxon>Dikarya</taxon>
        <taxon>Ascomycota</taxon>
        <taxon>Pezizomycotina</taxon>
        <taxon>Eurotiomycetes</taxon>
        <taxon>Eurotiomycetidae</taxon>
        <taxon>Eurotiales</taxon>
        <taxon>Aspergillaceae</taxon>
        <taxon>Aspergillus</taxon>
        <taxon>Aspergillus subgen. Nidulantes</taxon>
    </lineage>
</organism>
<dbReference type="InterPro" id="IPR051633">
    <property type="entry name" value="AceTr"/>
</dbReference>
<comment type="similarity">
    <text evidence="2">Belongs to the acetate uptake transporter (AceTr) (TC 2.A.96) family.</text>
</comment>
<dbReference type="EMBL" id="JBFXLT010000236">
    <property type="protein sequence ID" value="KAL2801843.1"/>
    <property type="molecule type" value="Genomic_DNA"/>
</dbReference>
<proteinExistence type="inferred from homology"/>
<dbReference type="InterPro" id="IPR000791">
    <property type="entry name" value="Gpr1/Fun34/SatP-like"/>
</dbReference>
<keyword evidence="4 6" id="KW-1133">Transmembrane helix</keyword>
<reference evidence="7 8" key="1">
    <citation type="submission" date="2024-07" db="EMBL/GenBank/DDBJ databases">
        <title>Section-level genome sequencing and comparative genomics of Aspergillus sections Usti and Cavernicolus.</title>
        <authorList>
            <consortium name="Lawrence Berkeley National Laboratory"/>
            <person name="Nybo J.L."/>
            <person name="Vesth T.C."/>
            <person name="Theobald S."/>
            <person name="Frisvad J.C."/>
            <person name="Larsen T.O."/>
            <person name="Kjaerboelling I."/>
            <person name="Rothschild-Mancinelli K."/>
            <person name="Lyhne E.K."/>
            <person name="Kogle M.E."/>
            <person name="Barry K."/>
            <person name="Clum A."/>
            <person name="Na H."/>
            <person name="Ledsgaard L."/>
            <person name="Lin J."/>
            <person name="Lipzen A."/>
            <person name="Kuo A."/>
            <person name="Riley R."/>
            <person name="Mondo S."/>
            <person name="Labutti K."/>
            <person name="Haridas S."/>
            <person name="Pangalinan J."/>
            <person name="Salamov A.A."/>
            <person name="Simmons B.A."/>
            <person name="Magnuson J.K."/>
            <person name="Chen J."/>
            <person name="Drula E."/>
            <person name="Henrissat B."/>
            <person name="Wiebenga A."/>
            <person name="Lubbers R.J."/>
            <person name="Gomes A.C."/>
            <person name="Makela M.R."/>
            <person name="Stajich J."/>
            <person name="Grigoriev I.V."/>
            <person name="Mortensen U.H."/>
            <person name="De Vries R.P."/>
            <person name="Baker S.E."/>
            <person name="Andersen M.R."/>
        </authorList>
    </citation>
    <scope>NUCLEOTIDE SEQUENCE [LARGE SCALE GENOMIC DNA]</scope>
    <source>
        <strain evidence="7 8">CBS 588.65</strain>
    </source>
</reference>
<protein>
    <submittedName>
        <fullName evidence="7">GPR1/FUN34/yaaH family-domain-containing protein</fullName>
    </submittedName>
</protein>
<evidence type="ECO:0000256" key="2">
    <source>
        <dbReference type="ARBA" id="ARBA00005587"/>
    </source>
</evidence>
<dbReference type="Proteomes" id="UP001610334">
    <property type="component" value="Unassembled WGS sequence"/>
</dbReference>
<dbReference type="Pfam" id="PF01184">
    <property type="entry name" value="Gpr1_Fun34_YaaH"/>
    <property type="match status" value="1"/>
</dbReference>
<dbReference type="PANTHER" id="PTHR31123">
    <property type="entry name" value="ACCUMULATION OF DYADS PROTEIN 2-RELATED"/>
    <property type="match status" value="1"/>
</dbReference>
<accession>A0ABR4GRZ6</accession>
<dbReference type="PANTHER" id="PTHR31123:SF7">
    <property type="entry name" value="MARVEL DOMAIN-CONTAINING PROTEIN"/>
    <property type="match status" value="1"/>
</dbReference>
<keyword evidence="8" id="KW-1185">Reference proteome</keyword>
<evidence type="ECO:0000256" key="5">
    <source>
        <dbReference type="ARBA" id="ARBA00023136"/>
    </source>
</evidence>
<keyword evidence="3 6" id="KW-0812">Transmembrane</keyword>
<evidence type="ECO:0000256" key="1">
    <source>
        <dbReference type="ARBA" id="ARBA00004141"/>
    </source>
</evidence>
<evidence type="ECO:0000313" key="7">
    <source>
        <dbReference type="EMBL" id="KAL2801843.1"/>
    </source>
</evidence>
<feature type="transmembrane region" description="Helical" evidence="6">
    <location>
        <begin position="12"/>
        <end position="32"/>
    </location>
</feature>
<comment type="subcellular location">
    <subcellularLocation>
        <location evidence="1">Membrane</location>
        <topology evidence="1">Multi-pass membrane protein</topology>
    </subcellularLocation>
</comment>
<name>A0ABR4GRZ6_9EURO</name>
<sequence length="194" mass="21392">MVSGERLANTGPLSFGAFATTLMTISLSMMGFRAVSNQTIFIANLCFLAGLGLLMSAQWEMIKGNTFNYTVLAAFGFYYGDYGVLLLPPLGIVDSYGGKTTEYYNAFGFYLLVWSILNFFFFLASLPTNVINITIYGALELSYIFNSGAFGFTSSVAGFYMLCHELCQHALPFKMPLFETGRFFSGPRYGVKSS</sequence>
<evidence type="ECO:0000256" key="4">
    <source>
        <dbReference type="ARBA" id="ARBA00022989"/>
    </source>
</evidence>